<evidence type="ECO:0000256" key="1">
    <source>
        <dbReference type="SAM" id="MobiDB-lite"/>
    </source>
</evidence>
<dbReference type="AlphaFoldDB" id="A0A5C3F078"/>
<feature type="region of interest" description="Disordered" evidence="1">
    <location>
        <begin position="445"/>
        <end position="504"/>
    </location>
</feature>
<accession>A0A5C3F078</accession>
<feature type="region of interest" description="Disordered" evidence="1">
    <location>
        <begin position="370"/>
        <end position="393"/>
    </location>
</feature>
<evidence type="ECO:0000313" key="2">
    <source>
        <dbReference type="EMBL" id="SPO36819.1"/>
    </source>
</evidence>
<gene>
    <name evidence="2" type="ORF">PSFLO_02290</name>
</gene>
<protein>
    <submittedName>
        <fullName evidence="2">Uncharacterized protein</fullName>
    </submittedName>
</protein>
<reference evidence="2 3" key="1">
    <citation type="submission" date="2018-03" db="EMBL/GenBank/DDBJ databases">
        <authorList>
            <person name="Guldener U."/>
        </authorList>
    </citation>
    <scope>NUCLEOTIDE SEQUENCE [LARGE SCALE GENOMIC DNA]</scope>
    <source>
        <strain evidence="2 3">DAOM196992</strain>
    </source>
</reference>
<name>A0A5C3F078_9BASI</name>
<dbReference type="EMBL" id="OOIP01000005">
    <property type="protein sequence ID" value="SPO36819.1"/>
    <property type="molecule type" value="Genomic_DNA"/>
</dbReference>
<feature type="region of interest" description="Disordered" evidence="1">
    <location>
        <begin position="406"/>
        <end position="432"/>
    </location>
</feature>
<feature type="region of interest" description="Disordered" evidence="1">
    <location>
        <begin position="123"/>
        <end position="147"/>
    </location>
</feature>
<keyword evidence="3" id="KW-1185">Reference proteome</keyword>
<feature type="compositionally biased region" description="Basic and acidic residues" evidence="1">
    <location>
        <begin position="318"/>
        <end position="338"/>
    </location>
</feature>
<organism evidence="2 3">
    <name type="scientific">Pseudozyma flocculosa</name>
    <dbReference type="NCBI Taxonomy" id="84751"/>
    <lineage>
        <taxon>Eukaryota</taxon>
        <taxon>Fungi</taxon>
        <taxon>Dikarya</taxon>
        <taxon>Basidiomycota</taxon>
        <taxon>Ustilaginomycotina</taxon>
        <taxon>Ustilaginomycetes</taxon>
        <taxon>Ustilaginales</taxon>
        <taxon>Ustilaginaceae</taxon>
        <taxon>Pseudozyma</taxon>
    </lineage>
</organism>
<sequence length="504" mass="54202">MESVDASEGAGSGDTLLSLFSRHAFGDIDFGVSVAERVDPRSILPDPDEDLEGLGEKTGRIASLILDHRSIAGVMGMLTEEGDKSLTHEKLVLSQSSPLEKVQWRAWKEGYRLPPMLWSESSIDREARQQSQAPAHRQIEAAQPADDDFATSCKVEALRELYADELEGRHGTLEGSPTPLPPSASPLISPHPLPPHGRGHAEFAVTAADVRGFEARYPELCPLLRVQAKIVASMSNTVAKEHLGVECELQERRCALHLVRAYEEQLRVALARIQAQVEVVRHNCEVIRSRANAMSAPFDDAFDGHTAPEPVNWSGSEARLRNRTRGEQRASRPAHADEQQPGPRQSLRHATPQREFAGHAQGVATAKEADFAPVGDTKPNATVPVATGSSGIKRFFGDENRASLAKRSRSVADSRAHPHGGGGDMGPPAPPAARVFLRERGAATPAAGSPAFFESVEPVSRASGGGAAAADKDRGTGFESSPRPSSSRARQMEQDDGGVEGRKE</sequence>
<evidence type="ECO:0000313" key="3">
    <source>
        <dbReference type="Proteomes" id="UP000323386"/>
    </source>
</evidence>
<feature type="region of interest" description="Disordered" evidence="1">
    <location>
        <begin position="301"/>
        <end position="347"/>
    </location>
</feature>
<dbReference type="Proteomes" id="UP000323386">
    <property type="component" value="Unassembled WGS sequence"/>
</dbReference>
<proteinExistence type="predicted"/>